<evidence type="ECO:0000313" key="8">
    <source>
        <dbReference type="Proteomes" id="UP000054097"/>
    </source>
</evidence>
<accession>A0A0C2X877</accession>
<dbReference type="InterPro" id="IPR057495">
    <property type="entry name" value="AAA_lid_BCS1"/>
</dbReference>
<dbReference type="PANTHER" id="PTHR23070">
    <property type="entry name" value="BCS1 AAA-TYPE ATPASE"/>
    <property type="match status" value="1"/>
</dbReference>
<dbReference type="InterPro" id="IPR050747">
    <property type="entry name" value="Mitochondrial_chaperone_BCS1"/>
</dbReference>
<dbReference type="EMBL" id="KN824277">
    <property type="protein sequence ID" value="KIM34268.1"/>
    <property type="molecule type" value="Genomic_DNA"/>
</dbReference>
<dbReference type="PROSITE" id="PS00674">
    <property type="entry name" value="AAA"/>
    <property type="match status" value="1"/>
</dbReference>
<evidence type="ECO:0000256" key="2">
    <source>
        <dbReference type="ARBA" id="ARBA00022741"/>
    </source>
</evidence>
<evidence type="ECO:0000259" key="6">
    <source>
        <dbReference type="SMART" id="SM00382"/>
    </source>
</evidence>
<proteinExistence type="inferred from homology"/>
<dbReference type="InterPro" id="IPR003959">
    <property type="entry name" value="ATPase_AAA_core"/>
</dbReference>
<organism evidence="7 8">
    <name type="scientific">Serendipita vermifera MAFF 305830</name>
    <dbReference type="NCBI Taxonomy" id="933852"/>
    <lineage>
        <taxon>Eukaryota</taxon>
        <taxon>Fungi</taxon>
        <taxon>Dikarya</taxon>
        <taxon>Basidiomycota</taxon>
        <taxon>Agaricomycotina</taxon>
        <taxon>Agaricomycetes</taxon>
        <taxon>Sebacinales</taxon>
        <taxon>Serendipitaceae</taxon>
        <taxon>Serendipita</taxon>
    </lineage>
</organism>
<protein>
    <recommendedName>
        <fullName evidence="6">AAA+ ATPase domain-containing protein</fullName>
    </recommendedName>
</protein>
<evidence type="ECO:0000256" key="1">
    <source>
        <dbReference type="ARBA" id="ARBA00007448"/>
    </source>
</evidence>
<dbReference type="GO" id="GO:0016887">
    <property type="term" value="F:ATP hydrolysis activity"/>
    <property type="evidence" value="ECO:0007669"/>
    <property type="project" value="InterPro"/>
</dbReference>
<dbReference type="SMART" id="SM00382">
    <property type="entry name" value="AAA"/>
    <property type="match status" value="1"/>
</dbReference>
<dbReference type="Pfam" id="PF00004">
    <property type="entry name" value="AAA"/>
    <property type="match status" value="1"/>
</dbReference>
<feature type="domain" description="AAA+ ATPase" evidence="6">
    <location>
        <begin position="35"/>
        <end position="172"/>
    </location>
</feature>
<feature type="compositionally biased region" description="Basic and acidic residues" evidence="5">
    <location>
        <begin position="310"/>
        <end position="322"/>
    </location>
</feature>
<name>A0A0C2X877_SERVB</name>
<reference evidence="8" key="2">
    <citation type="submission" date="2015-01" db="EMBL/GenBank/DDBJ databases">
        <title>Evolutionary Origins and Diversification of the Mycorrhizal Mutualists.</title>
        <authorList>
            <consortium name="DOE Joint Genome Institute"/>
            <consortium name="Mycorrhizal Genomics Consortium"/>
            <person name="Kohler A."/>
            <person name="Kuo A."/>
            <person name="Nagy L.G."/>
            <person name="Floudas D."/>
            <person name="Copeland A."/>
            <person name="Barry K.W."/>
            <person name="Cichocki N."/>
            <person name="Veneault-Fourrey C."/>
            <person name="LaButti K."/>
            <person name="Lindquist E.A."/>
            <person name="Lipzen A."/>
            <person name="Lundell T."/>
            <person name="Morin E."/>
            <person name="Murat C."/>
            <person name="Riley R."/>
            <person name="Ohm R."/>
            <person name="Sun H."/>
            <person name="Tunlid A."/>
            <person name="Henrissat B."/>
            <person name="Grigoriev I.V."/>
            <person name="Hibbett D.S."/>
            <person name="Martin F."/>
        </authorList>
    </citation>
    <scope>NUCLEOTIDE SEQUENCE [LARGE SCALE GENOMIC DNA]</scope>
    <source>
        <strain evidence="8">MAFF 305830</strain>
    </source>
</reference>
<reference evidence="7 8" key="1">
    <citation type="submission" date="2014-04" db="EMBL/GenBank/DDBJ databases">
        <authorList>
            <consortium name="DOE Joint Genome Institute"/>
            <person name="Kuo A."/>
            <person name="Zuccaro A."/>
            <person name="Kohler A."/>
            <person name="Nagy L.G."/>
            <person name="Floudas D."/>
            <person name="Copeland A."/>
            <person name="Barry K.W."/>
            <person name="Cichocki N."/>
            <person name="Veneault-Fourrey C."/>
            <person name="LaButti K."/>
            <person name="Lindquist E.A."/>
            <person name="Lipzen A."/>
            <person name="Lundell T."/>
            <person name="Morin E."/>
            <person name="Murat C."/>
            <person name="Sun H."/>
            <person name="Tunlid A."/>
            <person name="Henrissat B."/>
            <person name="Grigoriev I.V."/>
            <person name="Hibbett D.S."/>
            <person name="Martin F."/>
            <person name="Nordberg H.P."/>
            <person name="Cantor M.N."/>
            <person name="Hua S.X."/>
        </authorList>
    </citation>
    <scope>NUCLEOTIDE SEQUENCE [LARGE SCALE GENOMIC DNA]</scope>
    <source>
        <strain evidence="7 8">MAFF 305830</strain>
    </source>
</reference>
<dbReference type="InterPro" id="IPR003593">
    <property type="entry name" value="AAA+_ATPase"/>
</dbReference>
<dbReference type="AlphaFoldDB" id="A0A0C2X877"/>
<dbReference type="InterPro" id="IPR027417">
    <property type="entry name" value="P-loop_NTPase"/>
</dbReference>
<keyword evidence="8" id="KW-1185">Reference proteome</keyword>
<dbReference type="HOGENOM" id="CLU_010189_7_0_1"/>
<gene>
    <name evidence="7" type="ORF">M408DRAFT_325711</name>
</gene>
<evidence type="ECO:0000256" key="3">
    <source>
        <dbReference type="ARBA" id="ARBA00022840"/>
    </source>
</evidence>
<dbReference type="Gene3D" id="3.40.50.300">
    <property type="entry name" value="P-loop containing nucleotide triphosphate hydrolases"/>
    <property type="match status" value="1"/>
</dbReference>
<keyword evidence="2 4" id="KW-0547">Nucleotide-binding</keyword>
<dbReference type="OrthoDB" id="10251412at2759"/>
<comment type="similarity">
    <text evidence="1">Belongs to the AAA ATPase family. BCS1 subfamily.</text>
</comment>
<dbReference type="Pfam" id="PF25426">
    <property type="entry name" value="AAA_lid_BCS1"/>
    <property type="match status" value="1"/>
</dbReference>
<dbReference type="STRING" id="933852.A0A0C2X877"/>
<sequence>MESIVLDEGKKELILDDAKEFMGSEKWYSERGLPYRRGYLFHGCPGSGKTSLVHALAGELNLDIYVINLSKKGLDDGGLSELVGDLPARSVALIEEIDAAFTRGVNRETETNKDGTSSSAGVTLSGLLASIDGIQASEGRLLFATTNKYFALDPALIRPGRLDVHLEFTYASQVQAEELFTRFFRSADEGAGKEKADVVVSEKPVKSSQQASSLKPVKLTAEERDRLAKEFARAIPDKEFPMAAIQGLLLNFKNRPAQVIDEVPGWVDNERRARLARERAIKLAEEKSKVVVVEETVPAEAVQQPSPPPEEIKADEADKFLD</sequence>
<dbReference type="Proteomes" id="UP000054097">
    <property type="component" value="Unassembled WGS sequence"/>
</dbReference>
<evidence type="ECO:0000313" key="7">
    <source>
        <dbReference type="EMBL" id="KIM34268.1"/>
    </source>
</evidence>
<dbReference type="InterPro" id="IPR003960">
    <property type="entry name" value="ATPase_AAA_CS"/>
</dbReference>
<feature type="region of interest" description="Disordered" evidence="5">
    <location>
        <begin position="299"/>
        <end position="322"/>
    </location>
</feature>
<evidence type="ECO:0000256" key="5">
    <source>
        <dbReference type="SAM" id="MobiDB-lite"/>
    </source>
</evidence>
<dbReference type="GO" id="GO:0005524">
    <property type="term" value="F:ATP binding"/>
    <property type="evidence" value="ECO:0007669"/>
    <property type="project" value="UniProtKB-KW"/>
</dbReference>
<keyword evidence="3 4" id="KW-0067">ATP-binding</keyword>
<evidence type="ECO:0000256" key="4">
    <source>
        <dbReference type="RuleBase" id="RU003651"/>
    </source>
</evidence>
<dbReference type="SUPFAM" id="SSF52540">
    <property type="entry name" value="P-loop containing nucleoside triphosphate hydrolases"/>
    <property type="match status" value="1"/>
</dbReference>